<keyword evidence="5" id="KW-1185">Reference proteome</keyword>
<dbReference type="STRING" id="857087.Metme_1307"/>
<evidence type="ECO:0000256" key="1">
    <source>
        <dbReference type="ARBA" id="ARBA00023015"/>
    </source>
</evidence>
<dbReference type="InterPro" id="IPR018060">
    <property type="entry name" value="HTH_AraC"/>
</dbReference>
<dbReference type="PANTHER" id="PTHR47893">
    <property type="entry name" value="REGULATORY PROTEIN PCHR"/>
    <property type="match status" value="1"/>
</dbReference>
<evidence type="ECO:0000313" key="4">
    <source>
        <dbReference type="EMBL" id="AEF99733.1"/>
    </source>
</evidence>
<dbReference type="GO" id="GO:0043565">
    <property type="term" value="F:sequence-specific DNA binding"/>
    <property type="evidence" value="ECO:0007669"/>
    <property type="project" value="InterPro"/>
</dbReference>
<dbReference type="PROSITE" id="PS01124">
    <property type="entry name" value="HTH_ARAC_FAMILY_2"/>
    <property type="match status" value="1"/>
</dbReference>
<evidence type="ECO:0000256" key="2">
    <source>
        <dbReference type="ARBA" id="ARBA00023163"/>
    </source>
</evidence>
<evidence type="ECO:0000259" key="3">
    <source>
        <dbReference type="PROSITE" id="PS01124"/>
    </source>
</evidence>
<evidence type="ECO:0000313" key="5">
    <source>
        <dbReference type="Proteomes" id="UP000008888"/>
    </source>
</evidence>
<dbReference type="Pfam" id="PF12833">
    <property type="entry name" value="HTH_18"/>
    <property type="match status" value="1"/>
</dbReference>
<feature type="domain" description="HTH araC/xylS-type" evidence="3">
    <location>
        <begin position="220"/>
        <end position="318"/>
    </location>
</feature>
<sequence length="319" mass="35548">MHVNSTTAWRIAPDDALWQAAPEHNALIQALPDELGVCQSKIFKLDADLNYIETRYTPNRHLAMFSQMPQQAPRMVLTLALTGHSCFQSNNGNLINFKAGYSTITTFNASEGSRQYQSDQLVTQLRFSMTQVWLEKYFGEGAFAASFKQNAVQVVSQRASAAATVLAARSLLQNSLPANAQGLFRQGHAMAIVANELGCMLDSAQAQSSHLSAREKRLAEMARDILSAEYKHPPSVAELSKRVGTNPFKLKQLFHCYFNTTPYGLLLDIRMELAYRLLANRQYPVGMAAEAVGYQYPGNFSTAFTKYFGFPPKRLSRQT</sequence>
<proteinExistence type="predicted"/>
<dbReference type="HOGENOM" id="CLU_052345_4_2_6"/>
<keyword evidence="2" id="KW-0804">Transcription</keyword>
<dbReference type="GO" id="GO:0003700">
    <property type="term" value="F:DNA-binding transcription factor activity"/>
    <property type="evidence" value="ECO:0007669"/>
    <property type="project" value="InterPro"/>
</dbReference>
<dbReference type="KEGG" id="mmt:Metme_1307"/>
<dbReference type="OrthoDB" id="6670788at2"/>
<keyword evidence="1" id="KW-0805">Transcription regulation</keyword>
<accession>F9ZXC3</accession>
<dbReference type="SMART" id="SM00342">
    <property type="entry name" value="HTH_ARAC"/>
    <property type="match status" value="1"/>
</dbReference>
<dbReference type="AlphaFoldDB" id="F9ZXC3"/>
<dbReference type="Proteomes" id="UP000008888">
    <property type="component" value="Chromosome"/>
</dbReference>
<dbReference type="EMBL" id="CP002738">
    <property type="protein sequence ID" value="AEF99733.1"/>
    <property type="molecule type" value="Genomic_DNA"/>
</dbReference>
<dbReference type="SUPFAM" id="SSF46689">
    <property type="entry name" value="Homeodomain-like"/>
    <property type="match status" value="1"/>
</dbReference>
<dbReference type="InterPro" id="IPR009057">
    <property type="entry name" value="Homeodomain-like_sf"/>
</dbReference>
<dbReference type="RefSeq" id="WP_013817994.1">
    <property type="nucleotide sequence ID" value="NC_015572.1"/>
</dbReference>
<dbReference type="InterPro" id="IPR053142">
    <property type="entry name" value="PchR_regulatory_protein"/>
</dbReference>
<dbReference type="eggNOG" id="COG2207">
    <property type="taxonomic scope" value="Bacteria"/>
</dbReference>
<reference evidence="5" key="3">
    <citation type="submission" date="2011-05" db="EMBL/GenBank/DDBJ databases">
        <title>Complete sequence of Methylomonas methanica MC09.</title>
        <authorList>
            <consortium name="US DOE Joint Genome Institute"/>
            <person name="Lucas S."/>
            <person name="Han J."/>
            <person name="Lapidus A."/>
            <person name="Cheng J.-F."/>
            <person name="Goodwin L."/>
            <person name="Pitluck S."/>
            <person name="Peters L."/>
            <person name="Mikhailova N."/>
            <person name="Teshima H."/>
            <person name="Han C."/>
            <person name="Tapia R."/>
            <person name="Land M."/>
            <person name="Hauser L."/>
            <person name="Kyrpides N."/>
            <person name="Ivanova N."/>
            <person name="Pagani I."/>
            <person name="Stein L."/>
            <person name="Woyke T."/>
        </authorList>
    </citation>
    <scope>NUCLEOTIDE SEQUENCE [LARGE SCALE GENOMIC DNA]</scope>
    <source>
        <strain evidence="5">MC09</strain>
    </source>
</reference>
<dbReference type="PANTHER" id="PTHR47893:SF1">
    <property type="entry name" value="REGULATORY PROTEIN PCHR"/>
    <property type="match status" value="1"/>
</dbReference>
<reference key="2">
    <citation type="submission" date="2011-05" db="EMBL/GenBank/DDBJ databases">
        <title>Complete genome sequence of the aerobic marine methanotroph Methylomonas methanica MC09.</title>
        <authorList>
            <person name="Boden R."/>
            <person name="Cunliffe M."/>
            <person name="Scanlan J."/>
            <person name="Moussard H."/>
            <person name="Kits K.D."/>
            <person name="Klotz M."/>
            <person name="Jetten M."/>
            <person name="Vuilleumier S."/>
            <person name="Han J."/>
            <person name="Peters L."/>
            <person name="Mikhailova N."/>
            <person name="Teshima H."/>
            <person name="Tapia R."/>
            <person name="Kyrpides N."/>
            <person name="Ivanova N."/>
            <person name="Pagani I."/>
            <person name="Cheng J.-F."/>
            <person name="Goodwin L."/>
            <person name="Han C."/>
            <person name="Hauser L."/>
            <person name="Land M."/>
            <person name="Lapidus A."/>
            <person name="Lucas S."/>
            <person name="Pitluck S."/>
            <person name="Woyke T."/>
            <person name="Stein L.Y."/>
            <person name="Murrell C."/>
        </authorList>
    </citation>
    <scope>NUCLEOTIDE SEQUENCE</scope>
    <source>
        <strain>MC09</strain>
    </source>
</reference>
<name>F9ZXC3_METMM</name>
<dbReference type="Gene3D" id="1.10.10.60">
    <property type="entry name" value="Homeodomain-like"/>
    <property type="match status" value="1"/>
</dbReference>
<gene>
    <name evidence="4" type="ordered locus">Metme_1307</name>
</gene>
<protein>
    <submittedName>
        <fullName evidence="4">Transcriptional regulator, AraC family</fullName>
    </submittedName>
</protein>
<organism evidence="4 5">
    <name type="scientific">Methylomonas methanica (strain DSM 25384 / MC09)</name>
    <dbReference type="NCBI Taxonomy" id="857087"/>
    <lineage>
        <taxon>Bacteria</taxon>
        <taxon>Pseudomonadati</taxon>
        <taxon>Pseudomonadota</taxon>
        <taxon>Gammaproteobacteria</taxon>
        <taxon>Methylococcales</taxon>
        <taxon>Methylococcaceae</taxon>
        <taxon>Methylomonas</taxon>
    </lineage>
</organism>
<reference evidence="4 5" key="1">
    <citation type="journal article" date="2011" name="J. Bacteriol.">
        <title>Complete Genome Sequence of the Aerobic Marine Methanotroph Methylomonas methanica MC09.</title>
        <authorList>
            <person name="Boden R."/>
            <person name="Cunliffe M."/>
            <person name="Scanlan J."/>
            <person name="Moussard H."/>
            <person name="Kits K.D."/>
            <person name="Klotz M.G."/>
            <person name="Jetten M.S."/>
            <person name="Vuilleumier S."/>
            <person name="Han J."/>
            <person name="Peters L."/>
            <person name="Mikhailova N."/>
            <person name="Teshima H."/>
            <person name="Tapia R."/>
            <person name="Kyrpides N."/>
            <person name="Ivanova N."/>
            <person name="Pagani I."/>
            <person name="Cheng J.F."/>
            <person name="Goodwin L."/>
            <person name="Han C."/>
            <person name="Hauser L."/>
            <person name="Land M.L."/>
            <person name="Lapidus A."/>
            <person name="Lucas S."/>
            <person name="Pitluck S."/>
            <person name="Woyke T."/>
            <person name="Stein L."/>
            <person name="Murrell J.C."/>
        </authorList>
    </citation>
    <scope>NUCLEOTIDE SEQUENCE [LARGE SCALE GENOMIC DNA]</scope>
    <source>
        <strain evidence="4 5">MC09</strain>
    </source>
</reference>